<accession>A0ABQ2Y8H0</accession>
<reference evidence="4" key="1">
    <citation type="journal article" date="2019" name="Int. J. Syst. Evol. Microbiol.">
        <title>The Global Catalogue of Microorganisms (GCM) 10K type strain sequencing project: providing services to taxonomists for standard genome sequencing and annotation.</title>
        <authorList>
            <consortium name="The Broad Institute Genomics Platform"/>
            <consortium name="The Broad Institute Genome Sequencing Center for Infectious Disease"/>
            <person name="Wu L."/>
            <person name="Ma J."/>
        </authorList>
    </citation>
    <scope>NUCLEOTIDE SEQUENCE [LARGE SCALE GENOMIC DNA]</scope>
    <source>
        <strain evidence="4">JCM 4586</strain>
    </source>
</reference>
<feature type="domain" description="DNA primase/polymerase bifunctional N-terminal" evidence="2">
    <location>
        <begin position="22"/>
        <end position="147"/>
    </location>
</feature>
<feature type="region of interest" description="Disordered" evidence="1">
    <location>
        <begin position="192"/>
        <end position="221"/>
    </location>
</feature>
<comment type="caution">
    <text evidence="3">The sequence shown here is derived from an EMBL/GenBank/DDBJ whole genome shotgun (WGS) entry which is preliminary data.</text>
</comment>
<name>A0ABQ2Y8H0_9ACTN</name>
<dbReference type="Proteomes" id="UP000659223">
    <property type="component" value="Unassembled WGS sequence"/>
</dbReference>
<evidence type="ECO:0000313" key="3">
    <source>
        <dbReference type="EMBL" id="GGX69310.1"/>
    </source>
</evidence>
<evidence type="ECO:0000259" key="2">
    <source>
        <dbReference type="Pfam" id="PF09250"/>
    </source>
</evidence>
<gene>
    <name evidence="3" type="ORF">GCM10010324_12830</name>
</gene>
<feature type="region of interest" description="Disordered" evidence="1">
    <location>
        <begin position="1"/>
        <end position="26"/>
    </location>
</feature>
<feature type="compositionally biased region" description="Basic and acidic residues" evidence="1">
    <location>
        <begin position="1"/>
        <end position="12"/>
    </location>
</feature>
<dbReference type="EMBL" id="BMUT01000002">
    <property type="protein sequence ID" value="GGX69310.1"/>
    <property type="molecule type" value="Genomic_DNA"/>
</dbReference>
<evidence type="ECO:0000313" key="4">
    <source>
        <dbReference type="Proteomes" id="UP000659223"/>
    </source>
</evidence>
<protein>
    <recommendedName>
        <fullName evidence="2">DNA primase/polymerase bifunctional N-terminal domain-containing protein</fullName>
    </recommendedName>
</protein>
<dbReference type="InterPro" id="IPR015330">
    <property type="entry name" value="DNA_primase/pol_bifunc_N"/>
</dbReference>
<keyword evidence="4" id="KW-1185">Reference proteome</keyword>
<dbReference type="Pfam" id="PF09250">
    <property type="entry name" value="Prim-Pol"/>
    <property type="match status" value="1"/>
</dbReference>
<sequence length="221" mass="23414">MTSRQYDPRDPFSLRPGAPGTPSRLPRSAHVTLAGADWLASASPFPRSVHALWIDCPASPVVLPCGVAFDVVSAPDLFGRRVLDRLWEKGPGSGPVAAQRGRLQLFAAPGTAQRLPALLGWEEWARAMPPLLCHGTGDAVTVPPLYPSGPEEPAPPVSRWVVAPEVRHPWLPDAEALLWACVRVARAAAGAPLAEPPARAGQRSANLSPKLSSKVAPEPAL</sequence>
<organism evidence="3 4">
    <name type="scientific">Streptomyces hiroshimensis</name>
    <dbReference type="NCBI Taxonomy" id="66424"/>
    <lineage>
        <taxon>Bacteria</taxon>
        <taxon>Bacillati</taxon>
        <taxon>Actinomycetota</taxon>
        <taxon>Actinomycetes</taxon>
        <taxon>Kitasatosporales</taxon>
        <taxon>Streptomycetaceae</taxon>
        <taxon>Streptomyces</taxon>
    </lineage>
</organism>
<evidence type="ECO:0000256" key="1">
    <source>
        <dbReference type="SAM" id="MobiDB-lite"/>
    </source>
</evidence>
<proteinExistence type="predicted"/>
<dbReference type="RefSeq" id="WP_229898857.1">
    <property type="nucleotide sequence ID" value="NZ_BMUT01000002.1"/>
</dbReference>